<feature type="transmembrane region" description="Helical" evidence="1">
    <location>
        <begin position="80"/>
        <end position="99"/>
    </location>
</feature>
<dbReference type="OrthoDB" id="9803832at2"/>
<dbReference type="InterPro" id="IPR009732">
    <property type="entry name" value="DUF1304"/>
</dbReference>
<organism evidence="2 3">
    <name type="scientific">Cryobacterium psychrotolerans</name>
    <dbReference type="NCBI Taxonomy" id="386301"/>
    <lineage>
        <taxon>Bacteria</taxon>
        <taxon>Bacillati</taxon>
        <taxon>Actinomycetota</taxon>
        <taxon>Actinomycetes</taxon>
        <taxon>Micrococcales</taxon>
        <taxon>Microbacteriaceae</taxon>
        <taxon>Cryobacterium</taxon>
    </lineage>
</organism>
<dbReference type="Proteomes" id="UP000198701">
    <property type="component" value="Unassembled WGS sequence"/>
</dbReference>
<feature type="transmembrane region" description="Helical" evidence="1">
    <location>
        <begin position="105"/>
        <end position="125"/>
    </location>
</feature>
<dbReference type="EMBL" id="FNFU01000005">
    <property type="protein sequence ID" value="SDK33329.1"/>
    <property type="molecule type" value="Genomic_DNA"/>
</dbReference>
<dbReference type="RefSeq" id="WP_092322492.1">
    <property type="nucleotide sequence ID" value="NZ_FNFU01000005.1"/>
</dbReference>
<evidence type="ECO:0000313" key="2">
    <source>
        <dbReference type="EMBL" id="SDK33329.1"/>
    </source>
</evidence>
<dbReference type="PANTHER" id="PTHR38446:SF1">
    <property type="entry name" value="BLL0914 PROTEIN"/>
    <property type="match status" value="1"/>
</dbReference>
<name>A0A1G9B169_9MICO</name>
<feature type="transmembrane region" description="Helical" evidence="1">
    <location>
        <begin position="55"/>
        <end position="73"/>
    </location>
</feature>
<dbReference type="Pfam" id="PF06993">
    <property type="entry name" value="DUF1304"/>
    <property type="match status" value="1"/>
</dbReference>
<evidence type="ECO:0000313" key="3">
    <source>
        <dbReference type="Proteomes" id="UP000198701"/>
    </source>
</evidence>
<protein>
    <submittedName>
        <fullName evidence="2">Putative membrane protein</fullName>
    </submittedName>
</protein>
<keyword evidence="3" id="KW-1185">Reference proteome</keyword>
<dbReference type="PANTHER" id="PTHR38446">
    <property type="entry name" value="BLL0914 PROTEIN"/>
    <property type="match status" value="1"/>
</dbReference>
<dbReference type="AlphaFoldDB" id="A0A1G9B169"/>
<sequence length="131" mass="13801">MVIAAAVFVALAAVLHGFIFLLESVWWTRPSTWRRFGLTSQADANTTRPMAYNQGFYNLFLGVGAALGLFLYFTGEADAGAVLVLFCCGSMVLAAIVLLSTGGGYLRAALIQGTLPLIGFALFLLGSVSTG</sequence>
<dbReference type="STRING" id="386301.SAMN05216282_1059"/>
<accession>A0A1G9B169</accession>
<evidence type="ECO:0000256" key="1">
    <source>
        <dbReference type="SAM" id="Phobius"/>
    </source>
</evidence>
<proteinExistence type="predicted"/>
<gene>
    <name evidence="2" type="ORF">SAMN05216282_1059</name>
</gene>
<keyword evidence="1" id="KW-0472">Membrane</keyword>
<keyword evidence="1" id="KW-1133">Transmembrane helix</keyword>
<keyword evidence="1" id="KW-0812">Transmembrane</keyword>
<reference evidence="2 3" key="1">
    <citation type="submission" date="2016-10" db="EMBL/GenBank/DDBJ databases">
        <authorList>
            <person name="de Groot N.N."/>
        </authorList>
    </citation>
    <scope>NUCLEOTIDE SEQUENCE [LARGE SCALE GENOMIC DNA]</scope>
    <source>
        <strain evidence="2 3">CGMCC 1.5382</strain>
    </source>
</reference>